<dbReference type="OrthoDB" id="85889at2157"/>
<dbReference type="RefSeq" id="WP_013905462.1">
    <property type="nucleotide sequence ID" value="NC_015680.1"/>
</dbReference>
<dbReference type="HOGENOM" id="CLU_638765_0_0_2"/>
<feature type="transmembrane region" description="Helical" evidence="1">
    <location>
        <begin position="98"/>
        <end position="120"/>
    </location>
</feature>
<accession>F8AIN3</accession>
<name>F8AIN3_PYRYC</name>
<protein>
    <submittedName>
        <fullName evidence="2">Uncharacterized protein</fullName>
    </submittedName>
</protein>
<keyword evidence="1" id="KW-0812">Transmembrane</keyword>
<feature type="transmembrane region" description="Helical" evidence="1">
    <location>
        <begin position="71"/>
        <end position="92"/>
    </location>
</feature>
<keyword evidence="3" id="KW-1185">Reference proteome</keyword>
<evidence type="ECO:0000256" key="1">
    <source>
        <dbReference type="SAM" id="Phobius"/>
    </source>
</evidence>
<keyword evidence="1" id="KW-1133">Transmembrane helix</keyword>
<dbReference type="STRING" id="529709.PYCH_07170"/>
<dbReference type="AlphaFoldDB" id="F8AIN3"/>
<evidence type="ECO:0000313" key="3">
    <source>
        <dbReference type="Proteomes" id="UP000008386"/>
    </source>
</evidence>
<proteinExistence type="predicted"/>
<evidence type="ECO:0000313" key="2">
    <source>
        <dbReference type="EMBL" id="AEH24405.1"/>
    </source>
</evidence>
<dbReference type="GeneID" id="10837293"/>
<gene>
    <name evidence="2" type="ordered locus">PYCH_07170</name>
</gene>
<dbReference type="EMBL" id="CP002779">
    <property type="protein sequence ID" value="AEH24405.1"/>
    <property type="molecule type" value="Genomic_DNA"/>
</dbReference>
<reference evidence="2 3" key="1">
    <citation type="journal article" date="2011" name="J. Bacteriol.">
        <title>Complete genome sequence of the obligate piezophilic hyperthermophilic archaeon Pyrococcus yayanosii CH1.</title>
        <authorList>
            <person name="Jun X."/>
            <person name="Lupeng L."/>
            <person name="Minjuan X."/>
            <person name="Oger P."/>
            <person name="Fengping W."/>
            <person name="Jebbar M."/>
            <person name="Xiang X."/>
        </authorList>
    </citation>
    <scope>NUCLEOTIDE SEQUENCE [LARGE SCALE GENOMIC DNA]</scope>
    <source>
        <strain evidence="3">CH1 / JCM 16557</strain>
    </source>
</reference>
<dbReference type="Proteomes" id="UP000008386">
    <property type="component" value="Chromosome"/>
</dbReference>
<sequence>MSLYYEESFLRFRIRDYLKGLTALLIVLWLFKGWLRLEAYNEYMVWAIIALIVIIELLGVGRWFGVTVSGVIFALAKAAFLIAVFLFFGKWLGLPEGFPITAGTAFAYAVVLAIAALLVAKFDKGEIKAKVESKAYEFTGAHFGNVELVGRGKAYPVKFGRRMVGWVIDGSVEVVAETPLGTVRKKLIPPIAVWTSLSIVGKKTSPDPAFVEMANRLMHHDRLYKKNKADTVVDLGFLKVYEGEDFEYVKLPFLEVIETPSGEEVRIGPIRIREGHPERPPSEMLTIRELTNGFQLTKIGDRLRIQTEDYSIEVSGERVTYRSGGESLSLGKDHVSLKAGDVSITVGRGRAKIRIEDVVISAKDGKVRIRVGGKIHTIEDAEACQLVIEKAKEIVEEQSAELIEGLGVDRARLNKRVKELLEELMGHI</sequence>
<dbReference type="KEGG" id="pya:PYCH_07170"/>
<feature type="transmembrane region" description="Helical" evidence="1">
    <location>
        <begin position="20"/>
        <end position="37"/>
    </location>
</feature>
<keyword evidence="1" id="KW-0472">Membrane</keyword>
<organism evidence="2 3">
    <name type="scientific">Pyrococcus yayanosii (strain CH1 / JCM 16557)</name>
    <dbReference type="NCBI Taxonomy" id="529709"/>
    <lineage>
        <taxon>Archaea</taxon>
        <taxon>Methanobacteriati</taxon>
        <taxon>Methanobacteriota</taxon>
        <taxon>Thermococci</taxon>
        <taxon>Thermococcales</taxon>
        <taxon>Thermococcaceae</taxon>
        <taxon>Pyrococcus</taxon>
    </lineage>
</organism>
<dbReference type="eggNOG" id="arCOG05822">
    <property type="taxonomic scope" value="Archaea"/>
</dbReference>
<feature type="transmembrane region" description="Helical" evidence="1">
    <location>
        <begin position="43"/>
        <end position="64"/>
    </location>
</feature>